<dbReference type="Gene3D" id="3.90.70.40">
    <property type="match status" value="1"/>
</dbReference>
<dbReference type="GO" id="GO:0006508">
    <property type="term" value="P:proteolysis"/>
    <property type="evidence" value="ECO:0007669"/>
    <property type="project" value="UniProtKB-KW"/>
</dbReference>
<reference evidence="13 14" key="1">
    <citation type="submission" date="2015-08" db="EMBL/GenBank/DDBJ databases">
        <title>Ancestral chromatin configuration constrains chromatin evolution on differentiating sex chromosomes in Drosophila.</title>
        <authorList>
            <person name="Zhou Q."/>
            <person name="Bachtrog D."/>
        </authorList>
    </citation>
    <scope>NUCLEOTIDE SEQUENCE [LARGE SCALE GENOMIC DNA]</scope>
    <source>
        <tissue evidence="13">Whole larvae</tissue>
    </source>
</reference>
<evidence type="ECO:0000256" key="9">
    <source>
        <dbReference type="ARBA" id="ARBA00069892"/>
    </source>
</evidence>
<name>A0A0M4EB42_DROBS</name>
<evidence type="ECO:0000256" key="5">
    <source>
        <dbReference type="ARBA" id="ARBA00022670"/>
    </source>
</evidence>
<dbReference type="OMA" id="QRNCEAV"/>
<dbReference type="GO" id="GO:0016579">
    <property type="term" value="P:protein deubiquitination"/>
    <property type="evidence" value="ECO:0007669"/>
    <property type="project" value="InterPro"/>
</dbReference>
<evidence type="ECO:0000313" key="13">
    <source>
        <dbReference type="EMBL" id="ALC40677.1"/>
    </source>
</evidence>
<feature type="domain" description="Josephin" evidence="12">
    <location>
        <begin position="3"/>
        <end position="183"/>
    </location>
</feature>
<dbReference type="STRING" id="30019.A0A0M4EB42"/>
<keyword evidence="7 11" id="KW-0378">Hydrolase</keyword>
<evidence type="ECO:0000256" key="8">
    <source>
        <dbReference type="ARBA" id="ARBA00058284"/>
    </source>
</evidence>
<sequence>MSTSSVYHEKQMRQLCALHALNNLFQGDHSYTKTELDNICNNLSPNVWVNPHRSLLGLGNYDINVIMTALQKRNFEAVWFDKRKDPCCINFDETYGFILNIPSDYKFGIVTLPLRRRHWIAVRRIGDNYYNLDSKLHQPELIGNESDTLQFFREQLTQENQQRELFIILEHKEDKTTAQRWEKKKNILLPFSQ</sequence>
<evidence type="ECO:0000256" key="1">
    <source>
        <dbReference type="ARBA" id="ARBA00000707"/>
    </source>
</evidence>
<dbReference type="PROSITE" id="PS50957">
    <property type="entry name" value="JOSEPHIN"/>
    <property type="match status" value="1"/>
</dbReference>
<evidence type="ECO:0000256" key="10">
    <source>
        <dbReference type="ARBA" id="ARBA00077222"/>
    </source>
</evidence>
<comment type="subcellular location">
    <subcellularLocation>
        <location evidence="2">Cytoplasm</location>
        <location evidence="2">Cytosol</location>
    </subcellularLocation>
</comment>
<dbReference type="PANTHER" id="PTHR13291">
    <property type="entry name" value="JOSEPHIN 1, 2"/>
    <property type="match status" value="1"/>
</dbReference>
<dbReference type="InterPro" id="IPR006155">
    <property type="entry name" value="Josephin"/>
</dbReference>
<evidence type="ECO:0000256" key="4">
    <source>
        <dbReference type="ARBA" id="ARBA00022490"/>
    </source>
</evidence>
<dbReference type="OrthoDB" id="422700at2759"/>
<gene>
    <name evidence="13" type="ORF">Dbus_chr2Rg256</name>
</gene>
<dbReference type="SMART" id="SM01246">
    <property type="entry name" value="Josephin"/>
    <property type="match status" value="1"/>
</dbReference>
<evidence type="ECO:0000256" key="7">
    <source>
        <dbReference type="ARBA" id="ARBA00022801"/>
    </source>
</evidence>
<keyword evidence="5" id="KW-0645">Protease</keyword>
<dbReference type="AlphaFoldDB" id="A0A0M4EB42"/>
<accession>A0A0M4EB42</accession>
<keyword evidence="6" id="KW-0833">Ubl conjugation pathway</keyword>
<dbReference type="PANTHER" id="PTHR13291:SF0">
    <property type="entry name" value="JOSEPHIN-LIKE PROTEIN"/>
    <property type="match status" value="1"/>
</dbReference>
<feature type="active site" evidence="11">
    <location>
        <position position="118"/>
    </location>
</feature>
<evidence type="ECO:0000256" key="6">
    <source>
        <dbReference type="ARBA" id="ARBA00022786"/>
    </source>
</evidence>
<comment type="function">
    <text evidence="8">Cleaves 'Lys-63'-linked poly-ubiquitin chains, and with lesser efficiency 'Lys-48'-linked poly-ubiquitin chains (in vitro). May act as a deubiquitinating enzyme.</text>
</comment>
<protein>
    <recommendedName>
        <fullName evidence="9">Josephin-2</fullName>
        <ecNumber evidence="3">3.4.19.12</ecNumber>
    </recommendedName>
    <alternativeName>
        <fullName evidence="10">Josephin domain-containing protein 2</fullName>
    </alternativeName>
</protein>
<dbReference type="PRINTS" id="PR01233">
    <property type="entry name" value="JOSEPHIN"/>
</dbReference>
<evidence type="ECO:0000259" key="12">
    <source>
        <dbReference type="PROSITE" id="PS50957"/>
    </source>
</evidence>
<proteinExistence type="predicted"/>
<dbReference type="EC" id="3.4.19.12" evidence="3"/>
<dbReference type="EMBL" id="CP012524">
    <property type="protein sequence ID" value="ALC40677.1"/>
    <property type="molecule type" value="Genomic_DNA"/>
</dbReference>
<dbReference type="Pfam" id="PF02099">
    <property type="entry name" value="Josephin"/>
    <property type="match status" value="1"/>
</dbReference>
<organism evidence="13 14">
    <name type="scientific">Drosophila busckii</name>
    <name type="common">Fruit fly</name>
    <dbReference type="NCBI Taxonomy" id="30019"/>
    <lineage>
        <taxon>Eukaryota</taxon>
        <taxon>Metazoa</taxon>
        <taxon>Ecdysozoa</taxon>
        <taxon>Arthropoda</taxon>
        <taxon>Hexapoda</taxon>
        <taxon>Insecta</taxon>
        <taxon>Pterygota</taxon>
        <taxon>Neoptera</taxon>
        <taxon>Endopterygota</taxon>
        <taxon>Diptera</taxon>
        <taxon>Brachycera</taxon>
        <taxon>Muscomorpha</taxon>
        <taxon>Ephydroidea</taxon>
        <taxon>Drosophilidae</taxon>
        <taxon>Drosophila</taxon>
    </lineage>
</organism>
<keyword evidence="4" id="KW-0963">Cytoplasm</keyword>
<feature type="active site" evidence="11">
    <location>
        <position position="133"/>
    </location>
</feature>
<feature type="active site" evidence="11">
    <location>
        <position position="16"/>
    </location>
</feature>
<keyword evidence="14" id="KW-1185">Reference proteome</keyword>
<dbReference type="InterPro" id="IPR040053">
    <property type="entry name" value="JOSD1/2"/>
</dbReference>
<dbReference type="FunFam" id="3.90.70.40:FF:000003">
    <property type="entry name" value="josephin-2 isoform X1"/>
    <property type="match status" value="1"/>
</dbReference>
<evidence type="ECO:0000256" key="11">
    <source>
        <dbReference type="PROSITE-ProRule" id="PRU00331"/>
    </source>
</evidence>
<comment type="catalytic activity">
    <reaction evidence="1">
        <text>Thiol-dependent hydrolysis of ester, thioester, amide, peptide and isopeptide bonds formed by the C-terminal Gly of ubiquitin (a 76-residue protein attached to proteins as an intracellular targeting signal).</text>
        <dbReference type="EC" id="3.4.19.12"/>
    </reaction>
</comment>
<dbReference type="GO" id="GO:0004843">
    <property type="term" value="F:cysteine-type deubiquitinase activity"/>
    <property type="evidence" value="ECO:0007669"/>
    <property type="project" value="UniProtKB-EC"/>
</dbReference>
<evidence type="ECO:0000256" key="2">
    <source>
        <dbReference type="ARBA" id="ARBA00004514"/>
    </source>
</evidence>
<dbReference type="Proteomes" id="UP000494163">
    <property type="component" value="Chromosome 2R"/>
</dbReference>
<evidence type="ECO:0000313" key="14">
    <source>
        <dbReference type="Proteomes" id="UP000494163"/>
    </source>
</evidence>
<evidence type="ECO:0000256" key="3">
    <source>
        <dbReference type="ARBA" id="ARBA00012759"/>
    </source>
</evidence>
<dbReference type="GO" id="GO:0005829">
    <property type="term" value="C:cytosol"/>
    <property type="evidence" value="ECO:0007669"/>
    <property type="project" value="UniProtKB-SubCell"/>
</dbReference>